<protein>
    <recommendedName>
        <fullName evidence="3">Nitrogen regulatory protein P-II</fullName>
    </recommendedName>
</protein>
<evidence type="ECO:0008006" key="3">
    <source>
        <dbReference type="Google" id="ProtNLM"/>
    </source>
</evidence>
<evidence type="ECO:0000313" key="1">
    <source>
        <dbReference type="EMBL" id="MBU5590363.1"/>
    </source>
</evidence>
<name>A0ABS6EY84_9CLOT</name>
<accession>A0ABS6EY84</accession>
<comment type="caution">
    <text evidence="1">The sequence shown here is derived from an EMBL/GenBank/DDBJ whole genome shotgun (WGS) entry which is preliminary data.</text>
</comment>
<dbReference type="RefSeq" id="WP_216455577.1">
    <property type="nucleotide sequence ID" value="NZ_JAHLQL010000001.1"/>
</dbReference>
<proteinExistence type="predicted"/>
<evidence type="ECO:0000313" key="2">
    <source>
        <dbReference type="Proteomes" id="UP000736583"/>
    </source>
</evidence>
<keyword evidence="2" id="KW-1185">Reference proteome</keyword>
<reference evidence="1 2" key="1">
    <citation type="submission" date="2021-06" db="EMBL/GenBank/DDBJ databases">
        <authorList>
            <person name="Sun Q."/>
            <person name="Li D."/>
        </authorList>
    </citation>
    <scope>NUCLEOTIDE SEQUENCE [LARGE SCALE GENOMIC DNA]</scope>
    <source>
        <strain evidence="1 2">MSJ-4</strain>
    </source>
</reference>
<dbReference type="Proteomes" id="UP000736583">
    <property type="component" value="Unassembled WGS sequence"/>
</dbReference>
<sequence length="117" mass="12906">MQVLFLVLNKVECLEGILENFMSEGIRGATVIESTGMARILNEVGSNIPIFGSIRMVMDEKYPFNKTIFVVIEDNQLETAVSCIKKETGDMSKPDVGIIFTVPVGYVEGMNIGGKRE</sequence>
<gene>
    <name evidence="1" type="ORF">KQI89_01165</name>
</gene>
<dbReference type="EMBL" id="JAHLQL010000001">
    <property type="protein sequence ID" value="MBU5590363.1"/>
    <property type="molecule type" value="Genomic_DNA"/>
</dbReference>
<organism evidence="1 2">
    <name type="scientific">Clostridium simiarum</name>
    <dbReference type="NCBI Taxonomy" id="2841506"/>
    <lineage>
        <taxon>Bacteria</taxon>
        <taxon>Bacillati</taxon>
        <taxon>Bacillota</taxon>
        <taxon>Clostridia</taxon>
        <taxon>Eubacteriales</taxon>
        <taxon>Clostridiaceae</taxon>
        <taxon>Clostridium</taxon>
    </lineage>
</organism>